<dbReference type="InterPro" id="IPR051112">
    <property type="entry name" value="CWC26_splicing_factor"/>
</dbReference>
<dbReference type="Proteomes" id="UP000837801">
    <property type="component" value="Unassembled WGS sequence"/>
</dbReference>
<dbReference type="OrthoDB" id="6022at2759"/>
<protein>
    <recommendedName>
        <fullName evidence="2">Pre-mRNA-splicing factor CWC26</fullName>
    </recommendedName>
</protein>
<dbReference type="InterPro" id="IPR018609">
    <property type="entry name" value="Bud13"/>
</dbReference>
<feature type="region of interest" description="Disordered" evidence="3">
    <location>
        <begin position="194"/>
        <end position="214"/>
    </location>
</feature>
<dbReference type="PANTHER" id="PTHR31809:SF0">
    <property type="entry name" value="BUD13 HOMOLOG"/>
    <property type="match status" value="1"/>
</dbReference>
<dbReference type="GO" id="GO:0070274">
    <property type="term" value="C:RES complex"/>
    <property type="evidence" value="ECO:0007669"/>
    <property type="project" value="TreeGrafter"/>
</dbReference>
<proteinExistence type="inferred from homology"/>
<gene>
    <name evidence="4" type="ORF">CLIB1423_34S00650</name>
</gene>
<comment type="caution">
    <text evidence="4">The sequence shown here is derived from an EMBL/GenBank/DDBJ whole genome shotgun (WGS) entry which is preliminary data.</text>
</comment>
<evidence type="ECO:0000256" key="2">
    <source>
        <dbReference type="ARBA" id="ARBA00020644"/>
    </source>
</evidence>
<feature type="region of interest" description="Disordered" evidence="3">
    <location>
        <begin position="56"/>
        <end position="118"/>
    </location>
</feature>
<dbReference type="AlphaFoldDB" id="A0A9P0QUC4"/>
<evidence type="ECO:0000256" key="1">
    <source>
        <dbReference type="ARBA" id="ARBA00011069"/>
    </source>
</evidence>
<keyword evidence="5" id="KW-1185">Reference proteome</keyword>
<organism evidence="4 5">
    <name type="scientific">[Candida] railenensis</name>
    <dbReference type="NCBI Taxonomy" id="45579"/>
    <lineage>
        <taxon>Eukaryota</taxon>
        <taxon>Fungi</taxon>
        <taxon>Dikarya</taxon>
        <taxon>Ascomycota</taxon>
        <taxon>Saccharomycotina</taxon>
        <taxon>Pichiomycetes</taxon>
        <taxon>Debaryomycetaceae</taxon>
        <taxon>Kurtzmaniella</taxon>
    </lineage>
</organism>
<dbReference type="PANTHER" id="PTHR31809">
    <property type="entry name" value="BUD13 HOMOLOG"/>
    <property type="match status" value="1"/>
</dbReference>
<reference evidence="4" key="1">
    <citation type="submission" date="2022-03" db="EMBL/GenBank/DDBJ databases">
        <authorList>
            <person name="Legras J.-L."/>
            <person name="Devillers H."/>
            <person name="Grondin C."/>
        </authorList>
    </citation>
    <scope>NUCLEOTIDE SEQUENCE</scope>
    <source>
        <strain evidence="4">CLIB 1423</strain>
    </source>
</reference>
<comment type="similarity">
    <text evidence="1">Belongs to the CWC26 family.</text>
</comment>
<accession>A0A9P0QUC4</accession>
<sequence>MPSFTFPSPALVLNGAHYEKLGFQYFNSRHLDFSRSTTKHLAIMSKADYLSKYLDGGSKKKSKSKSKSKSKKDSPSIVVVEGSVGIPDEKNLEDDEDEELSDEQPVRVNSGASKPFKGFKRIDGKQIETKKDMDPSDSLVLPTQTTVYRDSTGRIIDIGQSRNELKQSKLEQEELDKKRRQQLVETDLSRIQKKQEEENLENATSFTVSKDDQQYNSRLKQENRFDDPLSTFQKSGRASASLGISLTGNPTYDKGISPANRFGITAGWFWDGIDRSNGFEELVMRKRNEVNHSKREVDDYELEDVD</sequence>
<evidence type="ECO:0000313" key="5">
    <source>
        <dbReference type="Proteomes" id="UP000837801"/>
    </source>
</evidence>
<feature type="compositionally biased region" description="Acidic residues" evidence="3">
    <location>
        <begin position="91"/>
        <end position="102"/>
    </location>
</feature>
<dbReference type="GO" id="GO:0005684">
    <property type="term" value="C:U2-type spliceosomal complex"/>
    <property type="evidence" value="ECO:0007669"/>
    <property type="project" value="TreeGrafter"/>
</dbReference>
<evidence type="ECO:0000313" key="4">
    <source>
        <dbReference type="EMBL" id="CAH2355807.1"/>
    </source>
</evidence>
<dbReference type="Pfam" id="PF09736">
    <property type="entry name" value="Bud13"/>
    <property type="match status" value="1"/>
</dbReference>
<dbReference type="EMBL" id="CAKXYY010000034">
    <property type="protein sequence ID" value="CAH2355807.1"/>
    <property type="molecule type" value="Genomic_DNA"/>
</dbReference>
<dbReference type="GO" id="GO:0003723">
    <property type="term" value="F:RNA binding"/>
    <property type="evidence" value="ECO:0007669"/>
    <property type="project" value="TreeGrafter"/>
</dbReference>
<dbReference type="GO" id="GO:0000398">
    <property type="term" value="P:mRNA splicing, via spliceosome"/>
    <property type="evidence" value="ECO:0007669"/>
    <property type="project" value="TreeGrafter"/>
</dbReference>
<feature type="compositionally biased region" description="Basic residues" evidence="3">
    <location>
        <begin position="59"/>
        <end position="70"/>
    </location>
</feature>
<evidence type="ECO:0000256" key="3">
    <source>
        <dbReference type="SAM" id="MobiDB-lite"/>
    </source>
</evidence>
<name>A0A9P0QUC4_9ASCO</name>